<accession>A0A559GH54</accession>
<dbReference type="GO" id="GO:0016887">
    <property type="term" value="F:ATP hydrolysis activity"/>
    <property type="evidence" value="ECO:0007669"/>
    <property type="project" value="InterPro"/>
</dbReference>
<keyword evidence="4 6" id="KW-0067">ATP-binding</keyword>
<sequence length="107" mass="11965">MSTIELSHLTFTYPERSFSLDVEDKHFADPMVAIVGQNGAGKSTLFKLLTGLLTPQTGVIKIDGENFNDLKPVEKLLKVGITFQNPDDQLFNPTVQREVEWNVAQVM</sequence>
<evidence type="ECO:0000256" key="1">
    <source>
        <dbReference type="ARBA" id="ARBA00005417"/>
    </source>
</evidence>
<dbReference type="Proteomes" id="UP000315060">
    <property type="component" value="Unassembled WGS sequence"/>
</dbReference>
<keyword evidence="2" id="KW-0813">Transport</keyword>
<dbReference type="InterPro" id="IPR003439">
    <property type="entry name" value="ABC_transporter-like_ATP-bd"/>
</dbReference>
<protein>
    <submittedName>
        <fullName evidence="6">ATP-binding cassette domain-containing protein</fullName>
    </submittedName>
</protein>
<gene>
    <name evidence="6" type="ORF">AZJ28_13360</name>
</gene>
<feature type="non-terminal residue" evidence="6">
    <location>
        <position position="107"/>
    </location>
</feature>
<evidence type="ECO:0000256" key="3">
    <source>
        <dbReference type="ARBA" id="ARBA00022741"/>
    </source>
</evidence>
<dbReference type="GO" id="GO:0005524">
    <property type="term" value="F:ATP binding"/>
    <property type="evidence" value="ECO:0007669"/>
    <property type="project" value="UniProtKB-KW"/>
</dbReference>
<reference evidence="6 7" key="1">
    <citation type="submission" date="2019-07" db="EMBL/GenBank/DDBJ databases">
        <authorList>
            <person name="Mohale T."/>
        </authorList>
    </citation>
    <scope>NUCLEOTIDE SEQUENCE [LARGE SCALE GENOMIC DNA]</scope>
    <source>
        <strain evidence="6 7">NTPn 59</strain>
    </source>
</reference>
<keyword evidence="3" id="KW-0547">Nucleotide-binding</keyword>
<evidence type="ECO:0000313" key="7">
    <source>
        <dbReference type="Proteomes" id="UP000315060"/>
    </source>
</evidence>
<proteinExistence type="inferred from homology"/>
<dbReference type="GO" id="GO:0042626">
    <property type="term" value="F:ATPase-coupled transmembrane transporter activity"/>
    <property type="evidence" value="ECO:0007669"/>
    <property type="project" value="TreeGrafter"/>
</dbReference>
<evidence type="ECO:0000259" key="5">
    <source>
        <dbReference type="Pfam" id="PF00005"/>
    </source>
</evidence>
<feature type="domain" description="ABC transporter" evidence="5">
    <location>
        <begin position="29"/>
        <end position="94"/>
    </location>
</feature>
<evidence type="ECO:0000256" key="4">
    <source>
        <dbReference type="ARBA" id="ARBA00022840"/>
    </source>
</evidence>
<dbReference type="Pfam" id="PF00005">
    <property type="entry name" value="ABC_tran"/>
    <property type="match status" value="1"/>
</dbReference>
<dbReference type="EMBL" id="VMYC01000520">
    <property type="protein sequence ID" value="TVX62341.1"/>
    <property type="molecule type" value="Genomic_DNA"/>
</dbReference>
<organism evidence="6 7">
    <name type="scientific">Streptococcus pneumoniae</name>
    <dbReference type="NCBI Taxonomy" id="1313"/>
    <lineage>
        <taxon>Bacteria</taxon>
        <taxon>Bacillati</taxon>
        <taxon>Bacillota</taxon>
        <taxon>Bacilli</taxon>
        <taxon>Lactobacillales</taxon>
        <taxon>Streptococcaceae</taxon>
        <taxon>Streptococcus</taxon>
    </lineage>
</organism>
<comment type="caution">
    <text evidence="6">The sequence shown here is derived from an EMBL/GenBank/DDBJ whole genome shotgun (WGS) entry which is preliminary data.</text>
</comment>
<dbReference type="PANTHER" id="PTHR43553:SF24">
    <property type="entry name" value="ENERGY-COUPLING FACTOR TRANSPORTER ATP-BINDING PROTEIN ECFA1"/>
    <property type="match status" value="1"/>
</dbReference>
<name>A0A559GH54_STREE</name>
<comment type="similarity">
    <text evidence="1">Belongs to the ABC transporter superfamily.</text>
</comment>
<evidence type="ECO:0000313" key="6">
    <source>
        <dbReference type="EMBL" id="TVX62341.1"/>
    </source>
</evidence>
<dbReference type="GO" id="GO:0043190">
    <property type="term" value="C:ATP-binding cassette (ABC) transporter complex"/>
    <property type="evidence" value="ECO:0007669"/>
    <property type="project" value="TreeGrafter"/>
</dbReference>
<dbReference type="InterPro" id="IPR027417">
    <property type="entry name" value="P-loop_NTPase"/>
</dbReference>
<dbReference type="AlphaFoldDB" id="A0A559GH54"/>
<dbReference type="PANTHER" id="PTHR43553">
    <property type="entry name" value="HEAVY METAL TRANSPORTER"/>
    <property type="match status" value="1"/>
</dbReference>
<dbReference type="Gene3D" id="3.40.50.300">
    <property type="entry name" value="P-loop containing nucleotide triphosphate hydrolases"/>
    <property type="match status" value="1"/>
</dbReference>
<dbReference type="InterPro" id="IPR050095">
    <property type="entry name" value="ECF_ABC_transporter_ATP-bd"/>
</dbReference>
<dbReference type="SUPFAM" id="SSF52540">
    <property type="entry name" value="P-loop containing nucleoside triphosphate hydrolases"/>
    <property type="match status" value="1"/>
</dbReference>
<evidence type="ECO:0000256" key="2">
    <source>
        <dbReference type="ARBA" id="ARBA00022448"/>
    </source>
</evidence>